<dbReference type="AlphaFoldDB" id="A0AAN7BMK9"/>
<dbReference type="Proteomes" id="UP001301958">
    <property type="component" value="Unassembled WGS sequence"/>
</dbReference>
<organism evidence="1 2">
    <name type="scientific">Podospora fimiseda</name>
    <dbReference type="NCBI Taxonomy" id="252190"/>
    <lineage>
        <taxon>Eukaryota</taxon>
        <taxon>Fungi</taxon>
        <taxon>Dikarya</taxon>
        <taxon>Ascomycota</taxon>
        <taxon>Pezizomycotina</taxon>
        <taxon>Sordariomycetes</taxon>
        <taxon>Sordariomycetidae</taxon>
        <taxon>Sordariales</taxon>
        <taxon>Podosporaceae</taxon>
        <taxon>Podospora</taxon>
    </lineage>
</organism>
<name>A0AAN7BMK9_9PEZI</name>
<accession>A0AAN7BMK9</accession>
<sequence>MPPKRTIDEELAAITAKTAEMAEKAIETAMRGLEEKLKDKDPGEEPVNSEDALKEIYTIEMLDESTAEGAASKQKFFDESKRFLCLLVEVDPIPAGPLEATRAATTAQRNAVFHALNEANEKNYTAPPLGKSGIVRINKHWVAALPIISILPECTYSCLSKEKENIIYFNPAGFRAILMLNSMLLAMVHGLWEAQTDSIKFEREKTESVATNKVFRERTQQITDWIHRDREIIRKKKHGDSQLKKPKVF</sequence>
<keyword evidence="2" id="KW-1185">Reference proteome</keyword>
<evidence type="ECO:0000313" key="2">
    <source>
        <dbReference type="Proteomes" id="UP001301958"/>
    </source>
</evidence>
<reference evidence="1" key="1">
    <citation type="journal article" date="2023" name="Mol. Phylogenet. Evol.">
        <title>Genome-scale phylogeny and comparative genomics of the fungal order Sordariales.</title>
        <authorList>
            <person name="Hensen N."/>
            <person name="Bonometti L."/>
            <person name="Westerberg I."/>
            <person name="Brannstrom I.O."/>
            <person name="Guillou S."/>
            <person name="Cros-Aarteil S."/>
            <person name="Calhoun S."/>
            <person name="Haridas S."/>
            <person name="Kuo A."/>
            <person name="Mondo S."/>
            <person name="Pangilinan J."/>
            <person name="Riley R."/>
            <person name="LaButti K."/>
            <person name="Andreopoulos B."/>
            <person name="Lipzen A."/>
            <person name="Chen C."/>
            <person name="Yan M."/>
            <person name="Daum C."/>
            <person name="Ng V."/>
            <person name="Clum A."/>
            <person name="Steindorff A."/>
            <person name="Ohm R.A."/>
            <person name="Martin F."/>
            <person name="Silar P."/>
            <person name="Natvig D.O."/>
            <person name="Lalanne C."/>
            <person name="Gautier V."/>
            <person name="Ament-Velasquez S.L."/>
            <person name="Kruys A."/>
            <person name="Hutchinson M.I."/>
            <person name="Powell A.J."/>
            <person name="Barry K."/>
            <person name="Miller A.N."/>
            <person name="Grigoriev I.V."/>
            <person name="Debuchy R."/>
            <person name="Gladieux P."/>
            <person name="Hiltunen Thoren M."/>
            <person name="Johannesson H."/>
        </authorList>
    </citation>
    <scope>NUCLEOTIDE SEQUENCE</scope>
    <source>
        <strain evidence="1">CBS 990.96</strain>
    </source>
</reference>
<protein>
    <submittedName>
        <fullName evidence="1">Uncharacterized protein</fullName>
    </submittedName>
</protein>
<dbReference type="EMBL" id="MU865355">
    <property type="protein sequence ID" value="KAK4226057.1"/>
    <property type="molecule type" value="Genomic_DNA"/>
</dbReference>
<proteinExistence type="predicted"/>
<comment type="caution">
    <text evidence="1">The sequence shown here is derived from an EMBL/GenBank/DDBJ whole genome shotgun (WGS) entry which is preliminary data.</text>
</comment>
<gene>
    <name evidence="1" type="ORF">QBC38DRAFT_241271</name>
</gene>
<reference evidence="1" key="2">
    <citation type="submission" date="2023-05" db="EMBL/GenBank/DDBJ databases">
        <authorList>
            <consortium name="Lawrence Berkeley National Laboratory"/>
            <person name="Steindorff A."/>
            <person name="Hensen N."/>
            <person name="Bonometti L."/>
            <person name="Westerberg I."/>
            <person name="Brannstrom I.O."/>
            <person name="Guillou S."/>
            <person name="Cros-Aarteil S."/>
            <person name="Calhoun S."/>
            <person name="Haridas S."/>
            <person name="Kuo A."/>
            <person name="Mondo S."/>
            <person name="Pangilinan J."/>
            <person name="Riley R."/>
            <person name="Labutti K."/>
            <person name="Andreopoulos B."/>
            <person name="Lipzen A."/>
            <person name="Chen C."/>
            <person name="Yanf M."/>
            <person name="Daum C."/>
            <person name="Ng V."/>
            <person name="Clum A."/>
            <person name="Ohm R."/>
            <person name="Martin F."/>
            <person name="Silar P."/>
            <person name="Natvig D."/>
            <person name="Lalanne C."/>
            <person name="Gautier V."/>
            <person name="Ament-Velasquez S.L."/>
            <person name="Kruys A."/>
            <person name="Hutchinson M.I."/>
            <person name="Powell A.J."/>
            <person name="Barry K."/>
            <person name="Miller A.N."/>
            <person name="Grigoriev I.V."/>
            <person name="Debuchy R."/>
            <person name="Gladieux P."/>
            <person name="Thoren M.H."/>
            <person name="Johannesson H."/>
        </authorList>
    </citation>
    <scope>NUCLEOTIDE SEQUENCE</scope>
    <source>
        <strain evidence="1">CBS 990.96</strain>
    </source>
</reference>
<evidence type="ECO:0000313" key="1">
    <source>
        <dbReference type="EMBL" id="KAK4226057.1"/>
    </source>
</evidence>